<dbReference type="Proteomes" id="UP000219439">
    <property type="component" value="Unassembled WGS sequence"/>
</dbReference>
<keyword evidence="1" id="KW-0812">Transmembrane</keyword>
<sequence>MFISASIALFLVFIANVLAGAFGNAQFLSETGEMLVLVGASLAFVVVMLKQEAHSKNRND</sequence>
<dbReference type="AlphaFoldDB" id="A0A285PHI1"/>
<dbReference type="EMBL" id="OBEL01000007">
    <property type="protein sequence ID" value="SNZ21190.1"/>
    <property type="molecule type" value="Genomic_DNA"/>
</dbReference>
<evidence type="ECO:0000256" key="1">
    <source>
        <dbReference type="SAM" id="Phobius"/>
    </source>
</evidence>
<keyword evidence="3" id="KW-1185">Reference proteome</keyword>
<dbReference type="RefSeq" id="WP_097155572.1">
    <property type="nucleotide sequence ID" value="NZ_OBEL01000007.1"/>
</dbReference>
<keyword evidence="1" id="KW-1133">Transmembrane helix</keyword>
<evidence type="ECO:0000313" key="3">
    <source>
        <dbReference type="Proteomes" id="UP000219439"/>
    </source>
</evidence>
<dbReference type="OrthoDB" id="7875193at2"/>
<organism evidence="2 3">
    <name type="scientific">Cohaesibacter gelatinilyticus</name>
    <dbReference type="NCBI Taxonomy" id="372072"/>
    <lineage>
        <taxon>Bacteria</taxon>
        <taxon>Pseudomonadati</taxon>
        <taxon>Pseudomonadota</taxon>
        <taxon>Alphaproteobacteria</taxon>
        <taxon>Hyphomicrobiales</taxon>
        <taxon>Cohaesibacteraceae</taxon>
    </lineage>
</organism>
<keyword evidence="1" id="KW-0472">Membrane</keyword>
<protein>
    <submittedName>
        <fullName evidence="2">Uncharacterized protein</fullName>
    </submittedName>
</protein>
<name>A0A285PHI1_9HYPH</name>
<gene>
    <name evidence="2" type="ORF">SAMN06265368_4307</name>
</gene>
<accession>A0A285PHI1</accession>
<feature type="transmembrane region" description="Helical" evidence="1">
    <location>
        <begin position="29"/>
        <end position="49"/>
    </location>
</feature>
<evidence type="ECO:0000313" key="2">
    <source>
        <dbReference type="EMBL" id="SNZ21190.1"/>
    </source>
</evidence>
<proteinExistence type="predicted"/>
<reference evidence="2 3" key="1">
    <citation type="submission" date="2017-09" db="EMBL/GenBank/DDBJ databases">
        <authorList>
            <person name="Ehlers B."/>
            <person name="Leendertz F.H."/>
        </authorList>
    </citation>
    <scope>NUCLEOTIDE SEQUENCE [LARGE SCALE GENOMIC DNA]</scope>
    <source>
        <strain evidence="2 3">DSM 18289</strain>
    </source>
</reference>